<dbReference type="SUPFAM" id="SSF53300">
    <property type="entry name" value="vWA-like"/>
    <property type="match status" value="1"/>
</dbReference>
<dbReference type="PANTHER" id="PTHR30510">
    <property type="entry name" value="UPF0229 PROTEIN YEAH"/>
    <property type="match status" value="1"/>
</dbReference>
<proteinExistence type="predicted"/>
<dbReference type="RefSeq" id="WP_215871430.1">
    <property type="nucleotide sequence ID" value="NZ_JAAXYO010000182.1"/>
</dbReference>
<gene>
    <name evidence="3" type="ORF">HFQ13_13025</name>
</gene>
<dbReference type="AlphaFoldDB" id="A0AAE2YS74"/>
<dbReference type="InterPro" id="IPR006698">
    <property type="entry name" value="UPF0229"/>
</dbReference>
<reference evidence="3" key="1">
    <citation type="journal article" date="2021" name="ISME J.">
        <title>Genomic evolution of the class Acidithiobacillia: deep-branching Proteobacteria living in extreme acidic conditions.</title>
        <authorList>
            <person name="Moya-Beltran A."/>
            <person name="Beard S."/>
            <person name="Rojas-Villalobos C."/>
            <person name="Issotta F."/>
            <person name="Gallardo Y."/>
            <person name="Ulloa R."/>
            <person name="Giaveno A."/>
            <person name="Degli Esposti M."/>
            <person name="Johnson D.B."/>
            <person name="Quatrini R."/>
        </authorList>
    </citation>
    <scope>NUCLEOTIDE SEQUENCE</scope>
    <source>
        <strain evidence="3">VAN18-1</strain>
    </source>
</reference>
<feature type="region of interest" description="Disordered" evidence="2">
    <location>
        <begin position="1"/>
        <end position="25"/>
    </location>
</feature>
<comment type="caution">
    <text evidence="3">The sequence shown here is derived from an EMBL/GenBank/DDBJ whole genome shotgun (WGS) entry which is preliminary data.</text>
</comment>
<evidence type="ECO:0000256" key="2">
    <source>
        <dbReference type="SAM" id="MobiDB-lite"/>
    </source>
</evidence>
<dbReference type="PANTHER" id="PTHR30510:SF2">
    <property type="entry name" value="UPF0229 PROTEIN YEAH"/>
    <property type="match status" value="1"/>
</dbReference>
<dbReference type="Proteomes" id="UP001197378">
    <property type="component" value="Unassembled WGS sequence"/>
</dbReference>
<feature type="coiled-coil region" evidence="1">
    <location>
        <begin position="178"/>
        <end position="205"/>
    </location>
</feature>
<feature type="region of interest" description="Disordered" evidence="2">
    <location>
        <begin position="62"/>
        <end position="112"/>
    </location>
</feature>
<evidence type="ECO:0000313" key="4">
    <source>
        <dbReference type="Proteomes" id="UP001197378"/>
    </source>
</evidence>
<keyword evidence="4" id="KW-1185">Reference proteome</keyword>
<protein>
    <submittedName>
        <fullName evidence="3">YeaH/YhbH family protein</fullName>
    </submittedName>
</protein>
<dbReference type="InterPro" id="IPR036465">
    <property type="entry name" value="vWFA_dom_sf"/>
</dbReference>
<dbReference type="NCBIfam" id="NF003707">
    <property type="entry name" value="PRK05325.1-2"/>
    <property type="match status" value="1"/>
</dbReference>
<name>A0AAE2YS74_9PROT</name>
<evidence type="ECO:0000256" key="1">
    <source>
        <dbReference type="SAM" id="Coils"/>
    </source>
</evidence>
<feature type="compositionally biased region" description="Basic and acidic residues" evidence="2">
    <location>
        <begin position="16"/>
        <end position="25"/>
    </location>
</feature>
<organism evidence="3 4">
    <name type="scientific">Igneacidithiobacillus copahuensis</name>
    <dbReference type="NCBI Taxonomy" id="2724909"/>
    <lineage>
        <taxon>Bacteria</taxon>
        <taxon>Pseudomonadati</taxon>
        <taxon>Pseudomonadota</taxon>
        <taxon>Acidithiobacillia</taxon>
        <taxon>Acidithiobacillales</taxon>
        <taxon>Acidithiobacillaceae</taxon>
        <taxon>Igneacidithiobacillus</taxon>
    </lineage>
</organism>
<evidence type="ECO:0000313" key="3">
    <source>
        <dbReference type="EMBL" id="MBU2789116.1"/>
    </source>
</evidence>
<keyword evidence="1" id="KW-0175">Coiled coil</keyword>
<accession>A0AAE2YS74</accession>
<sequence length="433" mass="48778">MSSIIDRRLSGSRSNANRERLQRRVRGRLQEAVEKMGRSGAIESLSKGDKAVVIPANDLHEPSFRHDSANGSWDRVLPGNKSFQRGDEIPKGGGGGQAGREGAPDGEGEDALGVLLSPDEFLDLLFDGLSLPNLRQGTGGEIKAEQWRRSGFVRDGSPSRMHVARTMRAARARRLALRAGKRRALEALQEEREQLLADIAARKQQQGDVSIEEEHLRDIDAQIAVLQRKIRAVPFIDDSDLRFAHMDRHTQPRSQATMICIMDVSGSMGETGKDLSKRFFLLLYLFLQRQYQNVQIVFIKHHSVAQECTEKEFFAAREGGGTLVSPALALAEEIITARFPADEWNVYLAQASDGDNYFADNAVVEEVASRLLQRLRAFYYLEVNRDDESHLLQAYQELAEFFPQMVCTRAQQREDVYPLFRELFSKPQVLEHG</sequence>
<dbReference type="Pfam" id="PF04285">
    <property type="entry name" value="DUF444"/>
    <property type="match status" value="1"/>
</dbReference>
<dbReference type="EMBL" id="JAAXYO010000182">
    <property type="protein sequence ID" value="MBU2789116.1"/>
    <property type="molecule type" value="Genomic_DNA"/>
</dbReference>